<dbReference type="Proteomes" id="UP000606720">
    <property type="component" value="Unassembled WGS sequence"/>
</dbReference>
<dbReference type="GO" id="GO:0009307">
    <property type="term" value="P:DNA restriction-modification system"/>
    <property type="evidence" value="ECO:0007669"/>
    <property type="project" value="InterPro"/>
</dbReference>
<reference evidence="2" key="1">
    <citation type="submission" date="2020-08" db="EMBL/GenBank/DDBJ databases">
        <title>Genome public.</title>
        <authorList>
            <person name="Liu C."/>
            <person name="Sun Q."/>
        </authorList>
    </citation>
    <scope>NUCLEOTIDE SEQUENCE</scope>
    <source>
        <strain evidence="2">BX1005</strain>
    </source>
</reference>
<organism evidence="2 3">
    <name type="scientific">Roseburia zhanii</name>
    <dbReference type="NCBI Taxonomy" id="2763064"/>
    <lineage>
        <taxon>Bacteria</taxon>
        <taxon>Bacillati</taxon>
        <taxon>Bacillota</taxon>
        <taxon>Clostridia</taxon>
        <taxon>Lachnospirales</taxon>
        <taxon>Lachnospiraceae</taxon>
        <taxon>Roseburia</taxon>
    </lineage>
</organism>
<proteinExistence type="predicted"/>
<dbReference type="SUPFAM" id="SSF52980">
    <property type="entry name" value="Restriction endonuclease-like"/>
    <property type="match status" value="1"/>
</dbReference>
<evidence type="ECO:0000313" key="2">
    <source>
        <dbReference type="EMBL" id="MBC5715441.1"/>
    </source>
</evidence>
<evidence type="ECO:0000313" key="3">
    <source>
        <dbReference type="Proteomes" id="UP000606720"/>
    </source>
</evidence>
<dbReference type="GO" id="GO:0003677">
    <property type="term" value="F:DNA binding"/>
    <property type="evidence" value="ECO:0007669"/>
    <property type="project" value="InterPro"/>
</dbReference>
<dbReference type="AlphaFoldDB" id="A0A923LT88"/>
<accession>A0A923LT88</accession>
<dbReference type="InterPro" id="IPR011335">
    <property type="entry name" value="Restrct_endonuc-II-like"/>
</dbReference>
<dbReference type="EMBL" id="JACOPH010000020">
    <property type="protein sequence ID" value="MBC5715441.1"/>
    <property type="molecule type" value="Genomic_DNA"/>
</dbReference>
<dbReference type="InterPro" id="IPR011856">
    <property type="entry name" value="tRNA_endonuc-like_dom_sf"/>
</dbReference>
<dbReference type="Pfam" id="PF04471">
    <property type="entry name" value="Mrr_cat"/>
    <property type="match status" value="1"/>
</dbReference>
<dbReference type="RefSeq" id="WP_186867764.1">
    <property type="nucleotide sequence ID" value="NZ_JACOPH010000020.1"/>
</dbReference>
<comment type="caution">
    <text evidence="2">The sequence shown here is derived from an EMBL/GenBank/DDBJ whole genome shotgun (WGS) entry which is preliminary data.</text>
</comment>
<protein>
    <submittedName>
        <fullName evidence="2">Restriction endonuclease</fullName>
    </submittedName>
</protein>
<gene>
    <name evidence="2" type="ORF">H8S17_14750</name>
</gene>
<keyword evidence="3" id="KW-1185">Reference proteome</keyword>
<keyword evidence="2" id="KW-0540">Nuclease</keyword>
<dbReference type="GO" id="GO:0004519">
    <property type="term" value="F:endonuclease activity"/>
    <property type="evidence" value="ECO:0007669"/>
    <property type="project" value="UniProtKB-KW"/>
</dbReference>
<feature type="domain" description="Restriction endonuclease type IV Mrr" evidence="1">
    <location>
        <begin position="9"/>
        <end position="130"/>
    </location>
</feature>
<keyword evidence="2" id="KW-0378">Hydrolase</keyword>
<sequence>MSTTAVEKGLQFEKAVVDMLNKCGFKAWRTNQSNEADPERYKAGFDGGVDIIATFDVIKPICRNVCFYIQCKCHKESLTKSAISEVYAGMHARKGTTVTSLPVVFATSDASQETMQFAKDLGVELFLKNEFTLVKDAEAGLPVPYGNYGNLMRVILYHYTKDVVWIKTLPESQPALGIQSMRDRMIDEANLDFEQSQTYLDRASSLERKAQEQRQKALEVLS</sequence>
<keyword evidence="2" id="KW-0255">Endonuclease</keyword>
<name>A0A923LT88_9FIRM</name>
<evidence type="ECO:0000259" key="1">
    <source>
        <dbReference type="Pfam" id="PF04471"/>
    </source>
</evidence>
<dbReference type="Gene3D" id="3.40.1350.10">
    <property type="match status" value="1"/>
</dbReference>
<dbReference type="InterPro" id="IPR007560">
    <property type="entry name" value="Restrct_endonuc_IV_Mrr"/>
</dbReference>